<dbReference type="Gene3D" id="3.40.50.10210">
    <property type="match status" value="1"/>
</dbReference>
<evidence type="ECO:0000313" key="3">
    <source>
        <dbReference type="Proteomes" id="UP000001880"/>
    </source>
</evidence>
<dbReference type="Pfam" id="PF02277">
    <property type="entry name" value="DBI_PRT"/>
    <property type="match status" value="2"/>
</dbReference>
<dbReference type="STRING" id="502025.Hoch_5267"/>
<keyword evidence="2" id="KW-0328">Glycosyltransferase</keyword>
<dbReference type="eggNOG" id="COG2038">
    <property type="taxonomic scope" value="Bacteria"/>
</dbReference>
<dbReference type="KEGG" id="hoh:Hoch_5267"/>
<protein>
    <submittedName>
        <fullName evidence="2">Nicotinate-nucleotide--dimethylbenzimidazolephos phoribosyltransferase</fullName>
        <ecNumber evidence="2">2.4.2.21</ecNumber>
    </submittedName>
</protein>
<dbReference type="PANTHER" id="PTHR43463">
    <property type="entry name" value="NICOTINATE-NUCLEOTIDE--DIMETHYLBENZIMIDAZOLE PHOSPHORIBOSYLTRANSFERASE"/>
    <property type="match status" value="1"/>
</dbReference>
<dbReference type="HOGENOM" id="CLU_771093_0_0_7"/>
<dbReference type="EMBL" id="CP001804">
    <property type="protein sequence ID" value="ACY17752.1"/>
    <property type="molecule type" value="Genomic_DNA"/>
</dbReference>
<evidence type="ECO:0000313" key="2">
    <source>
        <dbReference type="EMBL" id="ACY17752.1"/>
    </source>
</evidence>
<sequence>MSYAPGQEHIEAELSALAAAIEPGARACGAAVRARLSEGAGLAQVELAARLAEAQHRAAPVIERRCVVMCAGDHGVAARVRAERQEQALAARGQRPPRALPMAPRAGDAEDDDTGAMLRSLAAGRSALHAAAGSARTAVLLVDCGTASAQDSGGAHAITDLRIGDGTADITRGPAMSRLEAALSVRTGVALLLSLAEDGIDIVALGHCGAGARAATSAVIAALAELPGDALDEVDQVPALEARAANADALAHADALAVLACLGGFEIGVLTGVILGAASLRIPLVLDDHGTAAAALLAARWQPAIAGYLLAAHPGSTRAHRAALRALALTPVFEQSLGRGEGTAAALALNLLDAAVQAL</sequence>
<gene>
    <name evidence="2" type="ordered locus">Hoch_5267</name>
</gene>
<dbReference type="Proteomes" id="UP000001880">
    <property type="component" value="Chromosome"/>
</dbReference>
<dbReference type="PANTHER" id="PTHR43463:SF1">
    <property type="entry name" value="NICOTINATE-NUCLEOTIDE--DIMETHYLBENZIMIDAZOLE PHOSPHORIBOSYLTRANSFERASE"/>
    <property type="match status" value="1"/>
</dbReference>
<proteinExistence type="predicted"/>
<name>D0LXJ7_HALO1</name>
<dbReference type="AlphaFoldDB" id="D0LXJ7"/>
<dbReference type="OrthoDB" id="9781491at2"/>
<dbReference type="InterPro" id="IPR003200">
    <property type="entry name" value="Nict_dMeBzImd_PRibTrfase"/>
</dbReference>
<reference evidence="2 3" key="1">
    <citation type="journal article" date="2010" name="Stand. Genomic Sci.">
        <title>Complete genome sequence of Haliangium ochraceum type strain (SMP-2).</title>
        <authorList>
            <consortium name="US DOE Joint Genome Institute (JGI-PGF)"/>
            <person name="Ivanova N."/>
            <person name="Daum C."/>
            <person name="Lang E."/>
            <person name="Abt B."/>
            <person name="Kopitz M."/>
            <person name="Saunders E."/>
            <person name="Lapidus A."/>
            <person name="Lucas S."/>
            <person name="Glavina Del Rio T."/>
            <person name="Nolan M."/>
            <person name="Tice H."/>
            <person name="Copeland A."/>
            <person name="Cheng J.F."/>
            <person name="Chen F."/>
            <person name="Bruce D."/>
            <person name="Goodwin L."/>
            <person name="Pitluck S."/>
            <person name="Mavromatis K."/>
            <person name="Pati A."/>
            <person name="Mikhailova N."/>
            <person name="Chen A."/>
            <person name="Palaniappan K."/>
            <person name="Land M."/>
            <person name="Hauser L."/>
            <person name="Chang Y.J."/>
            <person name="Jeffries C.D."/>
            <person name="Detter J.C."/>
            <person name="Brettin T."/>
            <person name="Rohde M."/>
            <person name="Goker M."/>
            <person name="Bristow J."/>
            <person name="Markowitz V."/>
            <person name="Eisen J.A."/>
            <person name="Hugenholtz P."/>
            <person name="Kyrpides N.C."/>
            <person name="Klenk H.P."/>
        </authorList>
    </citation>
    <scope>NUCLEOTIDE SEQUENCE [LARGE SCALE GENOMIC DNA]</scope>
    <source>
        <strain evidence="3">DSM 14365 / CIP 107738 / JCM 11303 / AJ 13395 / SMP-2</strain>
    </source>
</reference>
<dbReference type="InterPro" id="IPR036087">
    <property type="entry name" value="Nict_dMeBzImd_PRibTrfase_sf"/>
</dbReference>
<keyword evidence="3" id="KW-1185">Reference proteome</keyword>
<dbReference type="GO" id="GO:0008939">
    <property type="term" value="F:nicotinate-nucleotide-dimethylbenzimidazole phosphoribosyltransferase activity"/>
    <property type="evidence" value="ECO:0007669"/>
    <property type="project" value="UniProtKB-EC"/>
</dbReference>
<dbReference type="SUPFAM" id="SSF52733">
    <property type="entry name" value="Nicotinate mononucleotide:5,6-dimethylbenzimidazole phosphoribosyltransferase (CobT)"/>
    <property type="match status" value="1"/>
</dbReference>
<accession>D0LXJ7</accession>
<organism evidence="2 3">
    <name type="scientific">Haliangium ochraceum (strain DSM 14365 / JCM 11303 / SMP-2)</name>
    <dbReference type="NCBI Taxonomy" id="502025"/>
    <lineage>
        <taxon>Bacteria</taxon>
        <taxon>Pseudomonadati</taxon>
        <taxon>Myxococcota</taxon>
        <taxon>Polyangia</taxon>
        <taxon>Haliangiales</taxon>
        <taxon>Kofleriaceae</taxon>
        <taxon>Haliangium</taxon>
    </lineage>
</organism>
<evidence type="ECO:0000256" key="1">
    <source>
        <dbReference type="SAM" id="MobiDB-lite"/>
    </source>
</evidence>
<feature type="region of interest" description="Disordered" evidence="1">
    <location>
        <begin position="89"/>
        <end position="112"/>
    </location>
</feature>
<feature type="compositionally biased region" description="Low complexity" evidence="1">
    <location>
        <begin position="89"/>
        <end position="106"/>
    </location>
</feature>
<dbReference type="RefSeq" id="WP_012830344.1">
    <property type="nucleotide sequence ID" value="NC_013440.1"/>
</dbReference>
<keyword evidence="2" id="KW-0808">Transferase</keyword>
<dbReference type="EC" id="2.4.2.21" evidence="2"/>